<evidence type="ECO:0000313" key="26">
    <source>
        <dbReference type="Proteomes" id="UP001595075"/>
    </source>
</evidence>
<dbReference type="InterPro" id="IPR045028">
    <property type="entry name" value="DinG/Rad3-like"/>
</dbReference>
<evidence type="ECO:0000256" key="13">
    <source>
        <dbReference type="ARBA" id="ARBA00023235"/>
    </source>
</evidence>
<dbReference type="Pfam" id="PF06733">
    <property type="entry name" value="DEAD_2"/>
    <property type="match status" value="1"/>
</dbReference>
<dbReference type="SMART" id="SM00491">
    <property type="entry name" value="HELICc2"/>
    <property type="match status" value="1"/>
</dbReference>
<evidence type="ECO:0000256" key="12">
    <source>
        <dbReference type="ARBA" id="ARBA00023014"/>
    </source>
</evidence>
<evidence type="ECO:0000256" key="16">
    <source>
        <dbReference type="ARBA" id="ARBA00029709"/>
    </source>
</evidence>
<feature type="region of interest" description="Disordered" evidence="23">
    <location>
        <begin position="497"/>
        <end position="518"/>
    </location>
</feature>
<evidence type="ECO:0000256" key="7">
    <source>
        <dbReference type="ARBA" id="ARBA00022741"/>
    </source>
</evidence>
<evidence type="ECO:0000256" key="4">
    <source>
        <dbReference type="ARBA" id="ARBA00016387"/>
    </source>
</evidence>
<evidence type="ECO:0000256" key="9">
    <source>
        <dbReference type="ARBA" id="ARBA00022806"/>
    </source>
</evidence>
<protein>
    <recommendedName>
        <fullName evidence="5">ATP-dependent DNA helicase CHL1</fullName>
        <ecNumber evidence="17">5.6.2.3</ecNumber>
    </recommendedName>
    <alternativeName>
        <fullName evidence="4">ATP-dependent DNA helicase chl1</fullName>
    </alternativeName>
    <alternativeName>
        <fullName evidence="16">Chromosome loss protein 1</fullName>
    </alternativeName>
    <alternativeName>
        <fullName evidence="18 19">DNA 5'-3' helicase CHL1</fullName>
    </alternativeName>
</protein>
<keyword evidence="10" id="KW-0067">ATP-binding</keyword>
<evidence type="ECO:0000256" key="1">
    <source>
        <dbReference type="ARBA" id="ARBA00001966"/>
    </source>
</evidence>
<keyword evidence="12" id="KW-0411">Iron-sulfur</keyword>
<keyword evidence="14" id="KW-0539">Nucleus</keyword>
<dbReference type="InterPro" id="IPR027417">
    <property type="entry name" value="P-loop_NTPase"/>
</dbReference>
<evidence type="ECO:0000256" key="17">
    <source>
        <dbReference type="ARBA" id="ARBA00044969"/>
    </source>
</evidence>
<evidence type="ECO:0000256" key="11">
    <source>
        <dbReference type="ARBA" id="ARBA00023004"/>
    </source>
</evidence>
<sequence>MAHEGEEKDAAKLLSARDRFHHPFTPYAIQETFMETVYQVLEDEKVGILESPTGTGKSLSLICGALTWLRDHKAKAFEDGLNWSNDSDEPEWIIEQARARRRRELLRNREDMEARLAKIRAKEKAQRDKYLKGDQSFKRRKVETAADDDDEEQFVLEDYESDREQSGSSSGLSAKTLEMMSRIGMGPVSLAEEDEEVEDEIKVRCSNGFEDDFSHLQIFYCSRTHSQLTQFINELRRVHFPPSIKDEDTKPTDTDDLKHLTLGSRKNLCINPKVNKLASLTAINERCSELQQTSTAKEHKCVFLPNKENQTLVNTFRDHSLASIRDIEDMGELGKQIGICPYYASRAAIKPAEIVTLPYPLLLQKSARDALGISLKGHVVIIDEAHNLMDAISGIHGVEVSLRQLKRARAQLGVYLQKFRNRLKGKNRVYVAQVVRVIDSLSGFLESRLTHPKADGIVSDKDLLSGKGVDQINLFKLIKYLQESKLARKVESYALHTETQDAQSSNAPTKSPEQTSSTPVLHHISSLLSVLTHPSKEGQIIYTLSPTPASPDLATLKYQLLDPSPHFEALVSSSRAVILAGGTMSPMSDYTSHLFPYLPAANITTLSCGHVIPKENLLAWNLSKGPTGQTFDFTFKNRGNNEMIDDLGRALLNICTVVPDGVVVFFPSYTSLTSIVARWEVIPPAAASNPKSQPQSLLTRLSAKKSLFQETKTASVDTILSSYAAAISEGKGGLLFSVVGGKMSEGINFSDGLGRCVVIVGLPFPNINSAEWKAKMTYIEAATIERLSKENETLSTSAPGSSSQPQAQFEFSKEPAEKPSLSQVEMVRRGREDARAFYENACMRAVNQSIGRAIRHQNDYAAIVMVDRRFEGESVRGKLPGWIKEGLVDGSGALGFGNLMGRLGGFFRGRA</sequence>
<evidence type="ECO:0000256" key="14">
    <source>
        <dbReference type="ARBA" id="ARBA00023242"/>
    </source>
</evidence>
<dbReference type="Proteomes" id="UP001595075">
    <property type="component" value="Unassembled WGS sequence"/>
</dbReference>
<feature type="compositionally biased region" description="Polar residues" evidence="23">
    <location>
        <begin position="500"/>
        <end position="518"/>
    </location>
</feature>
<dbReference type="CDD" id="cd18788">
    <property type="entry name" value="SF2_C_XPD"/>
    <property type="match status" value="1"/>
</dbReference>
<evidence type="ECO:0000256" key="6">
    <source>
        <dbReference type="ARBA" id="ARBA00022723"/>
    </source>
</evidence>
<dbReference type="SUPFAM" id="SSF52540">
    <property type="entry name" value="P-loop containing nucleoside triphosphate hydrolases"/>
    <property type="match status" value="1"/>
</dbReference>
<reference evidence="25 26" key="1">
    <citation type="journal article" date="2024" name="Commun. Biol.">
        <title>Comparative genomic analysis of thermophilic fungi reveals convergent evolutionary adaptations and gene losses.</title>
        <authorList>
            <person name="Steindorff A.S."/>
            <person name="Aguilar-Pontes M.V."/>
            <person name="Robinson A.J."/>
            <person name="Andreopoulos B."/>
            <person name="LaButti K."/>
            <person name="Kuo A."/>
            <person name="Mondo S."/>
            <person name="Riley R."/>
            <person name="Otillar R."/>
            <person name="Haridas S."/>
            <person name="Lipzen A."/>
            <person name="Grimwood J."/>
            <person name="Schmutz J."/>
            <person name="Clum A."/>
            <person name="Reid I.D."/>
            <person name="Moisan M.C."/>
            <person name="Butler G."/>
            <person name="Nguyen T.T.M."/>
            <person name="Dewar K."/>
            <person name="Conant G."/>
            <person name="Drula E."/>
            <person name="Henrissat B."/>
            <person name="Hansel C."/>
            <person name="Singer S."/>
            <person name="Hutchinson M.I."/>
            <person name="de Vries R.P."/>
            <person name="Natvig D.O."/>
            <person name="Powell A.J."/>
            <person name="Tsang A."/>
            <person name="Grigoriev I.V."/>
        </authorList>
    </citation>
    <scope>NUCLEOTIDE SEQUENCE [LARGE SCALE GENOMIC DNA]</scope>
    <source>
        <strain evidence="25 26">CBS 494.80</strain>
    </source>
</reference>
<evidence type="ECO:0000256" key="2">
    <source>
        <dbReference type="ARBA" id="ARBA00004123"/>
    </source>
</evidence>
<comment type="function">
    <text evidence="20">ATP-dependent DNA helicase important for chromosome transmission and normal cell cycle progression in G(2)/M. May have a role in changing DNA topology to allow the loading of proteins involved in maintaining sister chromatid cohesion in the vicinity of the centromeres. Has a specific role in chromosome segregation during meiosis II.</text>
</comment>
<dbReference type="InterPro" id="IPR006554">
    <property type="entry name" value="Helicase-like_DEXD_c2"/>
</dbReference>
<dbReference type="InterPro" id="IPR014013">
    <property type="entry name" value="Helic_SF1/SF2_ATP-bd_DinG/Rad3"/>
</dbReference>
<feature type="region of interest" description="Disordered" evidence="23">
    <location>
        <begin position="141"/>
        <end position="175"/>
    </location>
</feature>
<evidence type="ECO:0000256" key="15">
    <source>
        <dbReference type="ARBA" id="ARBA00023306"/>
    </source>
</evidence>
<keyword evidence="13" id="KW-0413">Isomerase</keyword>
<comment type="subcellular location">
    <subcellularLocation>
        <location evidence="2">Nucleus</location>
    </subcellularLocation>
</comment>
<dbReference type="InterPro" id="IPR006555">
    <property type="entry name" value="ATP-dep_Helicase_C"/>
</dbReference>
<dbReference type="PANTHER" id="PTHR11472:SF41">
    <property type="entry name" value="ATP-DEPENDENT DNA HELICASE DDX11-RELATED"/>
    <property type="match status" value="1"/>
</dbReference>
<comment type="cofactor">
    <cofactor evidence="1">
        <name>[4Fe-4S] cluster</name>
        <dbReference type="ChEBI" id="CHEBI:49883"/>
    </cofactor>
</comment>
<evidence type="ECO:0000256" key="3">
    <source>
        <dbReference type="ARBA" id="ARBA00008435"/>
    </source>
</evidence>
<dbReference type="PANTHER" id="PTHR11472">
    <property type="entry name" value="DNA REPAIR DEAD HELICASE RAD3/XP-D SUBFAMILY MEMBER"/>
    <property type="match status" value="1"/>
</dbReference>
<keyword evidence="26" id="KW-1185">Reference proteome</keyword>
<keyword evidence="11" id="KW-0408">Iron</keyword>
<dbReference type="Pfam" id="PF13307">
    <property type="entry name" value="Helicase_C_2"/>
    <property type="match status" value="1"/>
</dbReference>
<comment type="caution">
    <text evidence="25">The sequence shown here is derived from an EMBL/GenBank/DDBJ whole genome shotgun (WGS) entry which is preliminary data.</text>
</comment>
<dbReference type="InterPro" id="IPR013020">
    <property type="entry name" value="Rad3/Chl1-like"/>
</dbReference>
<proteinExistence type="inferred from homology"/>
<keyword evidence="6" id="KW-0479">Metal-binding</keyword>
<dbReference type="PROSITE" id="PS51193">
    <property type="entry name" value="HELICASE_ATP_BIND_2"/>
    <property type="match status" value="1"/>
</dbReference>
<evidence type="ECO:0000259" key="24">
    <source>
        <dbReference type="PROSITE" id="PS51193"/>
    </source>
</evidence>
<feature type="compositionally biased region" description="Low complexity" evidence="23">
    <location>
        <begin position="795"/>
        <end position="808"/>
    </location>
</feature>
<dbReference type="SMART" id="SM00488">
    <property type="entry name" value="DEXDc2"/>
    <property type="match status" value="1"/>
</dbReference>
<feature type="compositionally biased region" description="Acidic residues" evidence="23">
    <location>
        <begin position="145"/>
        <end position="161"/>
    </location>
</feature>
<evidence type="ECO:0000256" key="20">
    <source>
        <dbReference type="ARBA" id="ARBA00045702"/>
    </source>
</evidence>
<keyword evidence="9" id="KW-0347">Helicase</keyword>
<name>A0ABR4C279_9HELO</name>
<keyword evidence="15" id="KW-0131">Cell cycle</keyword>
<evidence type="ECO:0000256" key="10">
    <source>
        <dbReference type="ARBA" id="ARBA00022840"/>
    </source>
</evidence>
<evidence type="ECO:0000256" key="19">
    <source>
        <dbReference type="ARBA" id="ARBA00045008"/>
    </source>
</evidence>
<feature type="coiled-coil region" evidence="22">
    <location>
        <begin position="102"/>
        <end position="129"/>
    </location>
</feature>
<feature type="domain" description="Helicase ATP-binding" evidence="24">
    <location>
        <begin position="16"/>
        <end position="439"/>
    </location>
</feature>
<accession>A0ABR4C279</accession>
<keyword evidence="7" id="KW-0547">Nucleotide-binding</keyword>
<evidence type="ECO:0000256" key="21">
    <source>
        <dbReference type="ARBA" id="ARBA00048954"/>
    </source>
</evidence>
<keyword evidence="22" id="KW-0175">Coiled coil</keyword>
<evidence type="ECO:0000256" key="22">
    <source>
        <dbReference type="SAM" id="Coils"/>
    </source>
</evidence>
<dbReference type="InterPro" id="IPR010614">
    <property type="entry name" value="RAD3-like_helicase_DEAD"/>
</dbReference>
<organism evidence="25 26">
    <name type="scientific">Oculimacula yallundae</name>
    <dbReference type="NCBI Taxonomy" id="86028"/>
    <lineage>
        <taxon>Eukaryota</taxon>
        <taxon>Fungi</taxon>
        <taxon>Dikarya</taxon>
        <taxon>Ascomycota</taxon>
        <taxon>Pezizomycotina</taxon>
        <taxon>Leotiomycetes</taxon>
        <taxon>Helotiales</taxon>
        <taxon>Ploettnerulaceae</taxon>
        <taxon>Oculimacula</taxon>
    </lineage>
</organism>
<comment type="catalytic activity">
    <reaction evidence="21">
        <text>ATP + H2O = ADP + phosphate + H(+)</text>
        <dbReference type="Rhea" id="RHEA:13065"/>
        <dbReference type="ChEBI" id="CHEBI:15377"/>
        <dbReference type="ChEBI" id="CHEBI:15378"/>
        <dbReference type="ChEBI" id="CHEBI:30616"/>
        <dbReference type="ChEBI" id="CHEBI:43474"/>
        <dbReference type="ChEBI" id="CHEBI:456216"/>
        <dbReference type="EC" id="5.6.2.3"/>
    </reaction>
</comment>
<evidence type="ECO:0000256" key="8">
    <source>
        <dbReference type="ARBA" id="ARBA00022801"/>
    </source>
</evidence>
<dbReference type="NCBIfam" id="TIGR00604">
    <property type="entry name" value="rad3"/>
    <property type="match status" value="1"/>
</dbReference>
<dbReference type="EMBL" id="JAZHXI010000014">
    <property type="protein sequence ID" value="KAL2064014.1"/>
    <property type="molecule type" value="Genomic_DNA"/>
</dbReference>
<feature type="region of interest" description="Disordered" evidence="23">
    <location>
        <begin position="791"/>
        <end position="821"/>
    </location>
</feature>
<dbReference type="Gene3D" id="3.40.50.300">
    <property type="entry name" value="P-loop containing nucleotide triphosphate hydrolases"/>
    <property type="match status" value="3"/>
</dbReference>
<evidence type="ECO:0000313" key="25">
    <source>
        <dbReference type="EMBL" id="KAL2064014.1"/>
    </source>
</evidence>
<evidence type="ECO:0000256" key="18">
    <source>
        <dbReference type="ARBA" id="ARBA00044998"/>
    </source>
</evidence>
<dbReference type="EC" id="5.6.2.3" evidence="17"/>
<evidence type="ECO:0000256" key="5">
    <source>
        <dbReference type="ARBA" id="ARBA00017386"/>
    </source>
</evidence>
<gene>
    <name evidence="25" type="ORF">VTL71DRAFT_4508</name>
</gene>
<comment type="similarity">
    <text evidence="3">Belongs to the DEAD box helicase family. DEAH subfamily. DDX11/CHL1 sub-subfamily.</text>
</comment>
<keyword evidence="8" id="KW-0378">Hydrolase</keyword>
<evidence type="ECO:0000256" key="23">
    <source>
        <dbReference type="SAM" id="MobiDB-lite"/>
    </source>
</evidence>